<proteinExistence type="predicted"/>
<sequence>MLLPLLSRLSSPISSETCWELITQGARVIDVRSEIEFAVMHLPQAENVPLEQFERWMPVQNKSEVIVLYCGAGIRARQACELLKGNGFDCVINGGALQDLMSTIPANCA</sequence>
<dbReference type="eggNOG" id="COG0607">
    <property type="taxonomic scope" value="Bacteria"/>
</dbReference>
<gene>
    <name evidence="2" type="ORF">HR45_09750</name>
</gene>
<dbReference type="PANTHER" id="PTHR45431">
    <property type="entry name" value="RHODANESE-LIKE DOMAIN-CONTAINING PROTEIN 15, CHLOROPLASTIC"/>
    <property type="match status" value="1"/>
</dbReference>
<dbReference type="InterPro" id="IPR036873">
    <property type="entry name" value="Rhodanese-like_dom_sf"/>
</dbReference>
<dbReference type="EMBL" id="JPEO01000005">
    <property type="protein sequence ID" value="KFZ37691.1"/>
    <property type="molecule type" value="Genomic_DNA"/>
</dbReference>
<dbReference type="Gene3D" id="3.40.250.10">
    <property type="entry name" value="Rhodanese-like domain"/>
    <property type="match status" value="1"/>
</dbReference>
<dbReference type="AlphaFoldDB" id="A0A094JZ22"/>
<evidence type="ECO:0000313" key="3">
    <source>
        <dbReference type="Proteomes" id="UP000029264"/>
    </source>
</evidence>
<evidence type="ECO:0000313" key="2">
    <source>
        <dbReference type="EMBL" id="KFZ37691.1"/>
    </source>
</evidence>
<dbReference type="SMART" id="SM00450">
    <property type="entry name" value="RHOD"/>
    <property type="match status" value="1"/>
</dbReference>
<dbReference type="Proteomes" id="UP000029264">
    <property type="component" value="Unassembled WGS sequence"/>
</dbReference>
<dbReference type="OrthoDB" id="9814704at2"/>
<dbReference type="GO" id="GO:0016740">
    <property type="term" value="F:transferase activity"/>
    <property type="evidence" value="ECO:0007669"/>
    <property type="project" value="UniProtKB-KW"/>
</dbReference>
<keyword evidence="2" id="KW-0808">Transferase</keyword>
<keyword evidence="3" id="KW-1185">Reference proteome</keyword>
<dbReference type="PROSITE" id="PS50206">
    <property type="entry name" value="RHODANESE_3"/>
    <property type="match status" value="1"/>
</dbReference>
<dbReference type="InterPro" id="IPR052367">
    <property type="entry name" value="Thiosulfate_ST/Rhodanese-like"/>
</dbReference>
<accession>A0A094JZ22</accession>
<protein>
    <submittedName>
        <fullName evidence="2">Sulfurtransferase</fullName>
    </submittedName>
</protein>
<dbReference type="RefSeq" id="WP_037442280.1">
    <property type="nucleotide sequence ID" value="NZ_JPEO01000005.1"/>
</dbReference>
<reference evidence="2 3" key="1">
    <citation type="submission" date="2014-06" db="EMBL/GenBank/DDBJ databases">
        <title>Shewanella sp. YQH10.</title>
        <authorList>
            <person name="Liu Y."/>
            <person name="Zeng R."/>
        </authorList>
    </citation>
    <scope>NUCLEOTIDE SEQUENCE [LARGE SCALE GENOMIC DNA]</scope>
    <source>
        <strain evidence="2 3">YQH10</strain>
    </source>
</reference>
<dbReference type="STRING" id="1515746.HR45_09750"/>
<comment type="caution">
    <text evidence="2">The sequence shown here is derived from an EMBL/GenBank/DDBJ whole genome shotgun (WGS) entry which is preliminary data.</text>
</comment>
<feature type="domain" description="Rhodanese" evidence="1">
    <location>
        <begin position="22"/>
        <end position="109"/>
    </location>
</feature>
<dbReference type="InterPro" id="IPR001763">
    <property type="entry name" value="Rhodanese-like_dom"/>
</dbReference>
<name>A0A094JZ22_9GAMM</name>
<dbReference type="Pfam" id="PF00581">
    <property type="entry name" value="Rhodanese"/>
    <property type="match status" value="1"/>
</dbReference>
<organism evidence="2 3">
    <name type="scientific">Shewanella mangrovi</name>
    <dbReference type="NCBI Taxonomy" id="1515746"/>
    <lineage>
        <taxon>Bacteria</taxon>
        <taxon>Pseudomonadati</taxon>
        <taxon>Pseudomonadota</taxon>
        <taxon>Gammaproteobacteria</taxon>
        <taxon>Alteromonadales</taxon>
        <taxon>Shewanellaceae</taxon>
        <taxon>Shewanella</taxon>
    </lineage>
</organism>
<evidence type="ECO:0000259" key="1">
    <source>
        <dbReference type="PROSITE" id="PS50206"/>
    </source>
</evidence>
<dbReference type="CDD" id="cd00158">
    <property type="entry name" value="RHOD"/>
    <property type="match status" value="1"/>
</dbReference>
<dbReference type="SUPFAM" id="SSF52821">
    <property type="entry name" value="Rhodanese/Cell cycle control phosphatase"/>
    <property type="match status" value="1"/>
</dbReference>
<dbReference type="PANTHER" id="PTHR45431:SF3">
    <property type="entry name" value="RHODANESE-LIKE DOMAIN-CONTAINING PROTEIN 15, CHLOROPLASTIC"/>
    <property type="match status" value="1"/>
</dbReference>